<dbReference type="Pfam" id="PF00994">
    <property type="entry name" value="MoCF_biosynth"/>
    <property type="match status" value="1"/>
</dbReference>
<dbReference type="HAMAP" id="MF_00226_B">
    <property type="entry name" value="CinA_B"/>
    <property type="match status" value="1"/>
</dbReference>
<dbReference type="InterPro" id="IPR036653">
    <property type="entry name" value="CinA-like_C"/>
</dbReference>
<gene>
    <name evidence="3" type="primary">cinA</name>
    <name evidence="3" type="ORF">DSOUD_0935</name>
</gene>
<sequence>MNLTIAVLTVGDELLNGEMADTNTTAIARILGGEGYRLSESLTVGDVETDIAAALCALAARRDVVIVTGGLGPTGDDLTARAAARAFGRRLVLNDEALGQIRAFFAARNEAMDPRNEKQALLPQKAAILANDRGTAPGFVLSQEKTEFFFLPGVPDEMTAILRESVLGALHRFSGGVPPRRERVLKVFGLSEVQTEERLEQVLPPGVELAFGVDFPLVHVKLRACGEEAENLLDRGELAARRALDDFIVAAGETTLAQNVARLLENTGLTLSLAESCTGGLIAKLLTDVPGSSSFFERGAVTYSNQAKQQWLGVSRKLLEEEGAVSEACALAMARGVRRAAATDLALAVTGIAGPAGGTADKPVGTVFVALVAAGYEQVQRFGFAGDRSQIRLMTACTALEWIRRIAIKHLNDGAP</sequence>
<feature type="domain" description="MoaB/Mog" evidence="2">
    <location>
        <begin position="6"/>
        <end position="172"/>
    </location>
</feature>
<organism evidence="3 4">
    <name type="scientific">Desulfuromonas soudanensis</name>
    <dbReference type="NCBI Taxonomy" id="1603606"/>
    <lineage>
        <taxon>Bacteria</taxon>
        <taxon>Pseudomonadati</taxon>
        <taxon>Thermodesulfobacteriota</taxon>
        <taxon>Desulfuromonadia</taxon>
        <taxon>Desulfuromonadales</taxon>
        <taxon>Desulfuromonadaceae</taxon>
        <taxon>Desulfuromonas</taxon>
    </lineage>
</organism>
<dbReference type="STRING" id="1603606.DSOUD_0935"/>
<dbReference type="PATRIC" id="fig|1603606.3.peg.1027"/>
<dbReference type="InterPro" id="IPR050101">
    <property type="entry name" value="CinA"/>
</dbReference>
<evidence type="ECO:0000313" key="3">
    <source>
        <dbReference type="EMBL" id="ALC15721.1"/>
    </source>
</evidence>
<evidence type="ECO:0000259" key="2">
    <source>
        <dbReference type="SMART" id="SM00852"/>
    </source>
</evidence>
<dbReference type="SMART" id="SM00852">
    <property type="entry name" value="MoCF_biosynth"/>
    <property type="match status" value="1"/>
</dbReference>
<accession>A0A0M4D002</accession>
<name>A0A0M4D002_9BACT</name>
<reference evidence="3 4" key="1">
    <citation type="submission" date="2015-07" db="EMBL/GenBank/DDBJ databases">
        <title>Isolation and Genomic Characterization of a Novel Halophilic Metal-Reducing Deltaproteobacterium from the Deep Subsurface.</title>
        <authorList>
            <person name="Badalamenti J.P."/>
            <person name="Summers Z.M."/>
            <person name="Gralnick J.A."/>
            <person name="Bond D.R."/>
        </authorList>
    </citation>
    <scope>NUCLEOTIDE SEQUENCE [LARGE SCALE GENOMIC DNA]</scope>
    <source>
        <strain evidence="3 4">WTL</strain>
    </source>
</reference>
<dbReference type="Proteomes" id="UP000057158">
    <property type="component" value="Chromosome"/>
</dbReference>
<dbReference type="AlphaFoldDB" id="A0A0M4D002"/>
<dbReference type="PIRSF" id="PIRSF006728">
    <property type="entry name" value="CinA"/>
    <property type="match status" value="1"/>
</dbReference>
<evidence type="ECO:0000256" key="1">
    <source>
        <dbReference type="HAMAP-Rule" id="MF_00226"/>
    </source>
</evidence>
<dbReference type="SUPFAM" id="SSF53218">
    <property type="entry name" value="Molybdenum cofactor biosynthesis proteins"/>
    <property type="match status" value="1"/>
</dbReference>
<dbReference type="InterPro" id="IPR008135">
    <property type="entry name" value="Competence-induced_CinA"/>
</dbReference>
<dbReference type="InterPro" id="IPR008136">
    <property type="entry name" value="CinA_C"/>
</dbReference>
<proteinExistence type="inferred from homology"/>
<dbReference type="SUPFAM" id="SSF142433">
    <property type="entry name" value="CinA-like"/>
    <property type="match status" value="1"/>
</dbReference>
<evidence type="ECO:0000313" key="4">
    <source>
        <dbReference type="Proteomes" id="UP000057158"/>
    </source>
</evidence>
<dbReference type="InterPro" id="IPR036425">
    <property type="entry name" value="MoaB/Mog-like_dom_sf"/>
</dbReference>
<dbReference type="EMBL" id="CP010802">
    <property type="protein sequence ID" value="ALC15721.1"/>
    <property type="molecule type" value="Genomic_DNA"/>
</dbReference>
<dbReference type="NCBIfam" id="TIGR00200">
    <property type="entry name" value="cinA_nterm"/>
    <property type="match status" value="1"/>
</dbReference>
<dbReference type="PANTHER" id="PTHR13939">
    <property type="entry name" value="NICOTINAMIDE-NUCLEOTIDE AMIDOHYDROLASE PNCC"/>
    <property type="match status" value="1"/>
</dbReference>
<keyword evidence="4" id="KW-1185">Reference proteome</keyword>
<protein>
    <recommendedName>
        <fullName evidence="1">CinA-like protein</fullName>
    </recommendedName>
</protein>
<dbReference type="Pfam" id="PF02464">
    <property type="entry name" value="CinA"/>
    <property type="match status" value="1"/>
</dbReference>
<dbReference type="KEGG" id="des:DSOUD_0935"/>
<dbReference type="CDD" id="cd00885">
    <property type="entry name" value="cinA"/>
    <property type="match status" value="1"/>
</dbReference>
<comment type="similarity">
    <text evidence="1">Belongs to the CinA family.</text>
</comment>
<dbReference type="Gene3D" id="3.40.980.10">
    <property type="entry name" value="MoaB/Mog-like domain"/>
    <property type="match status" value="1"/>
</dbReference>
<dbReference type="InterPro" id="IPR001453">
    <property type="entry name" value="MoaB/Mog_dom"/>
</dbReference>
<dbReference type="Gene3D" id="3.90.950.20">
    <property type="entry name" value="CinA-like"/>
    <property type="match status" value="1"/>
</dbReference>
<dbReference type="NCBIfam" id="TIGR00199">
    <property type="entry name" value="PncC_domain"/>
    <property type="match status" value="1"/>
</dbReference>
<dbReference type="PANTHER" id="PTHR13939:SF0">
    <property type="entry name" value="NMN AMIDOHYDROLASE-LIKE PROTEIN YFAY"/>
    <property type="match status" value="1"/>
</dbReference>